<sequence>MVTRYPSLLDGPLDLKHPSVSGITVIAIVFGITFVFLTGAKVPPPAQVRGRQGGLPLGSAVSGCVVWPPSCRAAGGAGPLGRRVPGWAVTTWRDDYNAHPPAVPLRDAHQGLPQPHTVMSY</sequence>
<dbReference type="Proteomes" id="UP000324222">
    <property type="component" value="Unassembled WGS sequence"/>
</dbReference>
<gene>
    <name evidence="2" type="ORF">E2C01_000585</name>
</gene>
<dbReference type="AlphaFoldDB" id="A0A5B7CHV5"/>
<proteinExistence type="predicted"/>
<protein>
    <submittedName>
        <fullName evidence="2">Uncharacterized protein</fullName>
    </submittedName>
</protein>
<evidence type="ECO:0000256" key="1">
    <source>
        <dbReference type="SAM" id="Phobius"/>
    </source>
</evidence>
<reference evidence="2" key="1">
    <citation type="submission" date="2019-05" db="EMBL/GenBank/DDBJ databases">
        <title>Another draft genome of Portunus trituberculatus and its Hox gene families provides insights of decapod evolution.</title>
        <authorList>
            <person name="Jeong J.-H."/>
            <person name="Song I."/>
            <person name="Kim S."/>
            <person name="Choi T."/>
            <person name="Kim D."/>
            <person name="Ryu S."/>
            <person name="Kim W."/>
        </authorList>
    </citation>
    <scope>NUCLEOTIDE SEQUENCE [LARGE SCALE GENOMIC DNA]</scope>
    <source>
        <tissue evidence="2">Muscle</tissue>
    </source>
</reference>
<feature type="transmembrane region" description="Helical" evidence="1">
    <location>
        <begin position="20"/>
        <end position="40"/>
    </location>
</feature>
<accession>A0A5B7CHV5</accession>
<evidence type="ECO:0000313" key="3">
    <source>
        <dbReference type="Proteomes" id="UP000324222"/>
    </source>
</evidence>
<keyword evidence="1" id="KW-0812">Transmembrane</keyword>
<organism evidence="2 3">
    <name type="scientific">Portunus trituberculatus</name>
    <name type="common">Swimming crab</name>
    <name type="synonym">Neptunus trituberculatus</name>
    <dbReference type="NCBI Taxonomy" id="210409"/>
    <lineage>
        <taxon>Eukaryota</taxon>
        <taxon>Metazoa</taxon>
        <taxon>Ecdysozoa</taxon>
        <taxon>Arthropoda</taxon>
        <taxon>Crustacea</taxon>
        <taxon>Multicrustacea</taxon>
        <taxon>Malacostraca</taxon>
        <taxon>Eumalacostraca</taxon>
        <taxon>Eucarida</taxon>
        <taxon>Decapoda</taxon>
        <taxon>Pleocyemata</taxon>
        <taxon>Brachyura</taxon>
        <taxon>Eubrachyura</taxon>
        <taxon>Portunoidea</taxon>
        <taxon>Portunidae</taxon>
        <taxon>Portuninae</taxon>
        <taxon>Portunus</taxon>
    </lineage>
</organism>
<evidence type="ECO:0000313" key="2">
    <source>
        <dbReference type="EMBL" id="MPC08016.1"/>
    </source>
</evidence>
<keyword evidence="3" id="KW-1185">Reference proteome</keyword>
<keyword evidence="1" id="KW-1133">Transmembrane helix</keyword>
<name>A0A5B7CHV5_PORTR</name>
<comment type="caution">
    <text evidence="2">The sequence shown here is derived from an EMBL/GenBank/DDBJ whole genome shotgun (WGS) entry which is preliminary data.</text>
</comment>
<dbReference type="EMBL" id="VSRR010000015">
    <property type="protein sequence ID" value="MPC08016.1"/>
    <property type="molecule type" value="Genomic_DNA"/>
</dbReference>
<keyword evidence="1" id="KW-0472">Membrane</keyword>